<evidence type="ECO:0000313" key="2">
    <source>
        <dbReference type="EMBL" id="MFB9074716.1"/>
    </source>
</evidence>
<reference evidence="2 3" key="1">
    <citation type="submission" date="2024-09" db="EMBL/GenBank/DDBJ databases">
        <authorList>
            <person name="Sun Q."/>
            <person name="Mori K."/>
        </authorList>
    </citation>
    <scope>NUCLEOTIDE SEQUENCE [LARGE SCALE GENOMIC DNA]</scope>
    <source>
        <strain evidence="2 3">CCM 7609</strain>
    </source>
</reference>
<comment type="caution">
    <text evidence="2">The sequence shown here is derived from an EMBL/GenBank/DDBJ whole genome shotgun (WGS) entry which is preliminary data.</text>
</comment>
<gene>
    <name evidence="2" type="ORF">ACFFX0_27405</name>
</gene>
<feature type="region of interest" description="Disordered" evidence="1">
    <location>
        <begin position="1"/>
        <end position="45"/>
    </location>
</feature>
<protein>
    <submittedName>
        <fullName evidence="2">Uncharacterized protein</fullName>
    </submittedName>
</protein>
<organism evidence="2 3">
    <name type="scientific">Citricoccus parietis</name>
    <dbReference type="NCBI Taxonomy" id="592307"/>
    <lineage>
        <taxon>Bacteria</taxon>
        <taxon>Bacillati</taxon>
        <taxon>Actinomycetota</taxon>
        <taxon>Actinomycetes</taxon>
        <taxon>Micrococcales</taxon>
        <taxon>Micrococcaceae</taxon>
        <taxon>Citricoccus</taxon>
    </lineage>
</organism>
<evidence type="ECO:0000256" key="1">
    <source>
        <dbReference type="SAM" id="MobiDB-lite"/>
    </source>
</evidence>
<accession>A0ABV5G6Y0</accession>
<feature type="compositionally biased region" description="Basic and acidic residues" evidence="1">
    <location>
        <begin position="1"/>
        <end position="10"/>
    </location>
</feature>
<keyword evidence="3" id="KW-1185">Reference proteome</keyword>
<proteinExistence type="predicted"/>
<evidence type="ECO:0000313" key="3">
    <source>
        <dbReference type="Proteomes" id="UP001589575"/>
    </source>
</evidence>
<dbReference type="EMBL" id="JBHMFI010000002">
    <property type="protein sequence ID" value="MFB9074716.1"/>
    <property type="molecule type" value="Genomic_DNA"/>
</dbReference>
<sequence>MRARTADRPRAGHPRSAGPDHRGHPGTSVRAGHPSRPSDRCTQPR</sequence>
<dbReference type="Proteomes" id="UP001589575">
    <property type="component" value="Unassembled WGS sequence"/>
</dbReference>
<name>A0ABV5G6Y0_9MICC</name>